<keyword evidence="1" id="KW-0812">Transmembrane</keyword>
<reference evidence="2 3" key="1">
    <citation type="submission" date="2015-03" db="EMBL/GenBank/DDBJ databases">
        <authorList>
            <person name="Urmite Genomes"/>
        </authorList>
    </citation>
    <scope>NUCLEOTIDE SEQUENCE [LARGE SCALE GENOMIC DNA]</scope>
    <source>
        <strain evidence="2 3">CSUR P1491</strain>
    </source>
</reference>
<proteinExistence type="predicted"/>
<name>A0A0E4H0W6_MYCLN</name>
<feature type="transmembrane region" description="Helical" evidence="1">
    <location>
        <begin position="80"/>
        <end position="103"/>
    </location>
</feature>
<evidence type="ECO:0000313" key="2">
    <source>
        <dbReference type="EMBL" id="CQD13718.1"/>
    </source>
</evidence>
<dbReference type="OrthoDB" id="4627516at2"/>
<dbReference type="InterPro" id="IPR021315">
    <property type="entry name" value="Gap/Sap"/>
</dbReference>
<dbReference type="EMBL" id="CTEE01000001">
    <property type="protein sequence ID" value="CQD13718.1"/>
    <property type="molecule type" value="Genomic_DNA"/>
</dbReference>
<organism evidence="2 3">
    <name type="scientific">Mycobacterium lentiflavum</name>
    <dbReference type="NCBI Taxonomy" id="141349"/>
    <lineage>
        <taxon>Bacteria</taxon>
        <taxon>Bacillati</taxon>
        <taxon>Actinomycetota</taxon>
        <taxon>Actinomycetes</taxon>
        <taxon>Mycobacteriales</taxon>
        <taxon>Mycobacteriaceae</taxon>
        <taxon>Mycobacterium</taxon>
        <taxon>Mycobacterium simiae complex</taxon>
    </lineage>
</organism>
<keyword evidence="1" id="KW-0472">Membrane</keyword>
<protein>
    <submittedName>
        <fullName evidence="2">Integral membrane protein</fullName>
    </submittedName>
</protein>
<sequence>MWGSVFGLALLAALNPMRLGLALLMISRPRPAPNLLAYWLGGLTICVPELLIPLVVLHFTRTFESGHRESNSATTGSTLAALQIGIGVIGLSIAAIMSLRVVARHRSPVPTPSGGTSGVMPDPVGALPLPWLLDRTQDDPATGRSVTRRLLERARIAWEGGSLWVAWAIGLASVPVDGVLFMVAIIVASGAAMATQISAAIAFVVVMYAAVEIILVGYLATPAKTHALLRLLHDWVRTYRRQILIVMFTVVGVSQLAQGIGSG</sequence>
<feature type="transmembrane region" description="Helical" evidence="1">
    <location>
        <begin position="199"/>
        <end position="219"/>
    </location>
</feature>
<feature type="transmembrane region" description="Helical" evidence="1">
    <location>
        <begin position="38"/>
        <end position="59"/>
    </location>
</feature>
<dbReference type="AlphaFoldDB" id="A0A0E4H0W6"/>
<keyword evidence="1" id="KW-1133">Transmembrane helix</keyword>
<evidence type="ECO:0000256" key="1">
    <source>
        <dbReference type="SAM" id="Phobius"/>
    </source>
</evidence>
<dbReference type="RefSeq" id="WP_090601810.1">
    <property type="nucleotide sequence ID" value="NZ_CTEE01000001.1"/>
</dbReference>
<gene>
    <name evidence="2" type="ORF">BN1232_02763</name>
</gene>
<dbReference type="Pfam" id="PF11139">
    <property type="entry name" value="SfLAP"/>
    <property type="match status" value="1"/>
</dbReference>
<accession>A0A0E4H0W6</accession>
<evidence type="ECO:0000313" key="3">
    <source>
        <dbReference type="Proteomes" id="UP000199251"/>
    </source>
</evidence>
<dbReference type="Proteomes" id="UP000199251">
    <property type="component" value="Unassembled WGS sequence"/>
</dbReference>
<feature type="transmembrane region" description="Helical" evidence="1">
    <location>
        <begin position="164"/>
        <end position="187"/>
    </location>
</feature>
<feature type="transmembrane region" description="Helical" evidence="1">
    <location>
        <begin position="239"/>
        <end position="257"/>
    </location>
</feature>